<evidence type="ECO:0000313" key="3">
    <source>
        <dbReference type="Proteomes" id="UP000076532"/>
    </source>
</evidence>
<dbReference type="Proteomes" id="UP000076532">
    <property type="component" value="Unassembled WGS sequence"/>
</dbReference>
<protein>
    <submittedName>
        <fullName evidence="2">Uncharacterized protein</fullName>
    </submittedName>
</protein>
<name>A0A166VFG2_9AGAM</name>
<keyword evidence="3" id="KW-1185">Reference proteome</keyword>
<evidence type="ECO:0000256" key="1">
    <source>
        <dbReference type="SAM" id="MobiDB-lite"/>
    </source>
</evidence>
<dbReference type="AlphaFoldDB" id="A0A166VFG2"/>
<gene>
    <name evidence="2" type="ORF">FIBSPDRAFT_481110</name>
</gene>
<accession>A0A166VFG2</accession>
<reference evidence="2 3" key="1">
    <citation type="journal article" date="2016" name="Mol. Biol. Evol.">
        <title>Comparative Genomics of Early-Diverging Mushroom-Forming Fungi Provides Insights into the Origins of Lignocellulose Decay Capabilities.</title>
        <authorList>
            <person name="Nagy L.G."/>
            <person name="Riley R."/>
            <person name="Tritt A."/>
            <person name="Adam C."/>
            <person name="Daum C."/>
            <person name="Floudas D."/>
            <person name="Sun H."/>
            <person name="Yadav J.S."/>
            <person name="Pangilinan J."/>
            <person name="Larsson K.H."/>
            <person name="Matsuura K."/>
            <person name="Barry K."/>
            <person name="Labutti K."/>
            <person name="Kuo R."/>
            <person name="Ohm R.A."/>
            <person name="Bhattacharya S.S."/>
            <person name="Shirouzu T."/>
            <person name="Yoshinaga Y."/>
            <person name="Martin F.M."/>
            <person name="Grigoriev I.V."/>
            <person name="Hibbett D.S."/>
        </authorList>
    </citation>
    <scope>NUCLEOTIDE SEQUENCE [LARGE SCALE GENOMIC DNA]</scope>
    <source>
        <strain evidence="2 3">CBS 109695</strain>
    </source>
</reference>
<organism evidence="2 3">
    <name type="scientific">Athelia psychrophila</name>
    <dbReference type="NCBI Taxonomy" id="1759441"/>
    <lineage>
        <taxon>Eukaryota</taxon>
        <taxon>Fungi</taxon>
        <taxon>Dikarya</taxon>
        <taxon>Basidiomycota</taxon>
        <taxon>Agaricomycotina</taxon>
        <taxon>Agaricomycetes</taxon>
        <taxon>Agaricomycetidae</taxon>
        <taxon>Atheliales</taxon>
        <taxon>Atheliaceae</taxon>
        <taxon>Athelia</taxon>
    </lineage>
</organism>
<evidence type="ECO:0000313" key="2">
    <source>
        <dbReference type="EMBL" id="KZP32669.1"/>
    </source>
</evidence>
<dbReference type="EMBL" id="KV417485">
    <property type="protein sequence ID" value="KZP32669.1"/>
    <property type="molecule type" value="Genomic_DNA"/>
</dbReference>
<proteinExistence type="predicted"/>
<sequence>MHRPLAVTKSSLSRYTPHRDPASRTPISAKAVEHIRVTCPHRLTEHRRLCMMYPLSIRKVYIPGTTLVTLQICVRLPFSLPPIPTDQKSPLMILMIHLSLRLRSQITIRLPRFNSNIPVFQYLRPTITLLMLGPKKSQPAEFKGPTTD</sequence>
<feature type="region of interest" description="Disordered" evidence="1">
    <location>
        <begin position="1"/>
        <end position="24"/>
    </location>
</feature>